<keyword evidence="2 4" id="KW-0378">Hydrolase</keyword>
<evidence type="ECO:0000256" key="1">
    <source>
        <dbReference type="ARBA" id="ARBA00009865"/>
    </source>
</evidence>
<evidence type="ECO:0000256" key="2">
    <source>
        <dbReference type="ARBA" id="ARBA00022801"/>
    </source>
</evidence>
<keyword evidence="3 4" id="KW-0326">Glycosidase</keyword>
<dbReference type="SUPFAM" id="SSF75005">
    <property type="entry name" value="Arabinanase/levansucrase/invertase"/>
    <property type="match status" value="1"/>
</dbReference>
<dbReference type="GO" id="GO:0004553">
    <property type="term" value="F:hydrolase activity, hydrolyzing O-glycosyl compounds"/>
    <property type="evidence" value="ECO:0007669"/>
    <property type="project" value="InterPro"/>
</dbReference>
<evidence type="ECO:0000256" key="4">
    <source>
        <dbReference type="RuleBase" id="RU361187"/>
    </source>
</evidence>
<dbReference type="InterPro" id="IPR006710">
    <property type="entry name" value="Glyco_hydro_43"/>
</dbReference>
<dbReference type="PANTHER" id="PTHR42812:SF16">
    <property type="entry name" value="HYDROLASE, PUTATIVE (AFU_ORTHOLOGUE AFUA_7G06110)-RELATED"/>
    <property type="match status" value="1"/>
</dbReference>
<dbReference type="STRING" id="1447875.A0A2B7Y304"/>
<comment type="similarity">
    <text evidence="1 4">Belongs to the glycosyl hydrolase 43 family.</text>
</comment>
<proteinExistence type="inferred from homology"/>
<dbReference type="InterPro" id="IPR041542">
    <property type="entry name" value="GH43_C2"/>
</dbReference>
<comment type="caution">
    <text evidence="6">The sequence shown here is derived from an EMBL/GenBank/DDBJ whole genome shotgun (WGS) entry which is preliminary data.</text>
</comment>
<accession>A0A2B7Y304</accession>
<protein>
    <recommendedName>
        <fullName evidence="5">Beta-xylosidase C-terminal Concanavalin A-like domain-containing protein</fullName>
    </recommendedName>
</protein>
<dbReference type="Pfam" id="PF17851">
    <property type="entry name" value="GH43_C2"/>
    <property type="match status" value="1"/>
</dbReference>
<dbReference type="InterPro" id="IPR023296">
    <property type="entry name" value="Glyco_hydro_beta-prop_sf"/>
</dbReference>
<sequence>MDLEAKPGTYYNPIIPGLDSNPSIVCVEINEYYMVTSSSEYFPGIPIYHSRDLVNWELIGHVLSRKGYFYVISSSFDRSQPQLDDCVWPRGFYVKTAYIWNPNSWSEPIYFDQVGFHPDILLFTFCTVDLETGNSTSQPALFRGSFSGTAQGPHIIKHEEYYYLFTTDGLVESSRLGYVNRSKTGPSGPWELPGGRLLWCNGYENDVQITGHVDFFRDVWRRWWCVFSGVRPTLTASGRLETTGNIHCPNPMGGWLATHDDYGPYLSSVPTCPLANGTMTSPRAGCSWGGIENGTELDTPCKIDFSLKDNPNHLRLYGGPYTLPIPACPTMFLRKQIQKATTWETCLSFHPTSPRTEAGTVVWWNNLRYSSIGIRIRATKSNPNEFERILRFRPGVGGVVEHALEFRENDVVLVVECGEK</sequence>
<dbReference type="Gene3D" id="2.60.120.200">
    <property type="match status" value="1"/>
</dbReference>
<dbReference type="OrthoDB" id="2139957at2759"/>
<name>A0A2B7Y304_9EURO</name>
<dbReference type="InterPro" id="IPR013320">
    <property type="entry name" value="ConA-like_dom_sf"/>
</dbReference>
<dbReference type="SUPFAM" id="SSF49899">
    <property type="entry name" value="Concanavalin A-like lectins/glucanases"/>
    <property type="match status" value="1"/>
</dbReference>
<dbReference type="AlphaFoldDB" id="A0A2B7Y304"/>
<dbReference type="PANTHER" id="PTHR42812">
    <property type="entry name" value="BETA-XYLOSIDASE"/>
    <property type="match status" value="1"/>
</dbReference>
<dbReference type="Gene3D" id="2.115.10.20">
    <property type="entry name" value="Glycosyl hydrolase domain, family 43"/>
    <property type="match status" value="2"/>
</dbReference>
<evidence type="ECO:0000256" key="3">
    <source>
        <dbReference type="ARBA" id="ARBA00023295"/>
    </source>
</evidence>
<organism evidence="6 7">
    <name type="scientific">Helicocarpus griseus UAMH5409</name>
    <dbReference type="NCBI Taxonomy" id="1447875"/>
    <lineage>
        <taxon>Eukaryota</taxon>
        <taxon>Fungi</taxon>
        <taxon>Dikarya</taxon>
        <taxon>Ascomycota</taxon>
        <taxon>Pezizomycotina</taxon>
        <taxon>Eurotiomycetes</taxon>
        <taxon>Eurotiomycetidae</taxon>
        <taxon>Onygenales</taxon>
        <taxon>Ajellomycetaceae</taxon>
        <taxon>Helicocarpus</taxon>
    </lineage>
</organism>
<feature type="domain" description="Beta-xylosidase C-terminal Concanavalin A-like" evidence="5">
    <location>
        <begin position="299"/>
        <end position="378"/>
    </location>
</feature>
<evidence type="ECO:0000313" key="6">
    <source>
        <dbReference type="EMBL" id="PGH15630.1"/>
    </source>
</evidence>
<dbReference type="InterPro" id="IPR051795">
    <property type="entry name" value="Glycosyl_Hydrlase_43"/>
</dbReference>
<dbReference type="GO" id="GO:0005975">
    <property type="term" value="P:carbohydrate metabolic process"/>
    <property type="evidence" value="ECO:0007669"/>
    <property type="project" value="InterPro"/>
</dbReference>
<dbReference type="Pfam" id="PF04616">
    <property type="entry name" value="Glyco_hydro_43"/>
    <property type="match status" value="2"/>
</dbReference>
<gene>
    <name evidence="6" type="ORF">AJ79_02223</name>
</gene>
<reference evidence="6 7" key="1">
    <citation type="submission" date="2017-10" db="EMBL/GenBank/DDBJ databases">
        <title>Comparative genomics in systemic dimorphic fungi from Ajellomycetaceae.</title>
        <authorList>
            <person name="Munoz J.F."/>
            <person name="Mcewen J.G."/>
            <person name="Clay O.K."/>
            <person name="Cuomo C.A."/>
        </authorList>
    </citation>
    <scope>NUCLEOTIDE SEQUENCE [LARGE SCALE GENOMIC DNA]</scope>
    <source>
        <strain evidence="6 7">UAMH5409</strain>
    </source>
</reference>
<dbReference type="EMBL" id="PDNB01000023">
    <property type="protein sequence ID" value="PGH15630.1"/>
    <property type="molecule type" value="Genomic_DNA"/>
</dbReference>
<dbReference type="Proteomes" id="UP000223968">
    <property type="component" value="Unassembled WGS sequence"/>
</dbReference>
<evidence type="ECO:0000313" key="7">
    <source>
        <dbReference type="Proteomes" id="UP000223968"/>
    </source>
</evidence>
<keyword evidence="7" id="KW-1185">Reference proteome</keyword>
<evidence type="ECO:0000259" key="5">
    <source>
        <dbReference type="Pfam" id="PF17851"/>
    </source>
</evidence>